<comment type="caution">
    <text evidence="9">The sequence shown here is derived from an EMBL/GenBank/DDBJ whole genome shotgun (WGS) entry which is preliminary data.</text>
</comment>
<dbReference type="AlphaFoldDB" id="A0A0B2VI04"/>
<evidence type="ECO:0000259" key="8">
    <source>
        <dbReference type="PROSITE" id="PS50162"/>
    </source>
</evidence>
<evidence type="ECO:0000313" key="10">
    <source>
        <dbReference type="Proteomes" id="UP000031036"/>
    </source>
</evidence>
<keyword evidence="6" id="KW-0539">Nucleus</keyword>
<dbReference type="GO" id="GO:0030896">
    <property type="term" value="C:checkpoint clamp complex"/>
    <property type="evidence" value="ECO:0007669"/>
    <property type="project" value="InterPro"/>
</dbReference>
<comment type="subcellular location">
    <subcellularLocation>
        <location evidence="1">Nucleus</location>
    </subcellularLocation>
</comment>
<dbReference type="STRING" id="6265.A0A0B2VI04"/>
<reference evidence="9 10" key="1">
    <citation type="submission" date="2014-11" db="EMBL/GenBank/DDBJ databases">
        <title>Genetic blueprint of the zoonotic pathogen Toxocara canis.</title>
        <authorList>
            <person name="Zhu X.-Q."/>
            <person name="Korhonen P.K."/>
            <person name="Cai H."/>
            <person name="Young N.D."/>
            <person name="Nejsum P."/>
            <person name="von Samson-Himmelstjerna G."/>
            <person name="Boag P.R."/>
            <person name="Tan P."/>
            <person name="Li Q."/>
            <person name="Min J."/>
            <person name="Yang Y."/>
            <person name="Wang X."/>
            <person name="Fang X."/>
            <person name="Hall R.S."/>
            <person name="Hofmann A."/>
            <person name="Sternberg P.W."/>
            <person name="Jex A.R."/>
            <person name="Gasser R.B."/>
        </authorList>
    </citation>
    <scope>NUCLEOTIDE SEQUENCE [LARGE SCALE GENOMIC DNA]</scope>
    <source>
        <strain evidence="9">PN_DK_2014</strain>
    </source>
</reference>
<organism evidence="9 10">
    <name type="scientific">Toxocara canis</name>
    <name type="common">Canine roundworm</name>
    <dbReference type="NCBI Taxonomy" id="6265"/>
    <lineage>
        <taxon>Eukaryota</taxon>
        <taxon>Metazoa</taxon>
        <taxon>Ecdysozoa</taxon>
        <taxon>Nematoda</taxon>
        <taxon>Chromadorea</taxon>
        <taxon>Rhabditida</taxon>
        <taxon>Spirurina</taxon>
        <taxon>Ascaridomorpha</taxon>
        <taxon>Ascaridoidea</taxon>
        <taxon>Toxocaridae</taxon>
        <taxon>Toxocara</taxon>
    </lineage>
</organism>
<protein>
    <recommendedName>
        <fullName evidence="7">DNA repair protein RAD51 homolog 3</fullName>
    </recommendedName>
</protein>
<dbReference type="GO" id="GO:0033063">
    <property type="term" value="C:Rad51B-Rad51C-Rad51D-XRCC2 complex"/>
    <property type="evidence" value="ECO:0007669"/>
    <property type="project" value="TreeGrafter"/>
</dbReference>
<evidence type="ECO:0000256" key="5">
    <source>
        <dbReference type="ARBA" id="ARBA00023204"/>
    </source>
</evidence>
<dbReference type="GO" id="GO:0140664">
    <property type="term" value="F:ATP-dependent DNA damage sensor activity"/>
    <property type="evidence" value="ECO:0007669"/>
    <property type="project" value="InterPro"/>
</dbReference>
<dbReference type="GO" id="GO:0033065">
    <property type="term" value="C:Rad51C-XRCC3 complex"/>
    <property type="evidence" value="ECO:0007669"/>
    <property type="project" value="TreeGrafter"/>
</dbReference>
<dbReference type="Pfam" id="PF04005">
    <property type="entry name" value="Hus1"/>
    <property type="match status" value="1"/>
</dbReference>
<dbReference type="Gene3D" id="3.70.10.10">
    <property type="match status" value="1"/>
</dbReference>
<dbReference type="PROSITE" id="PS50162">
    <property type="entry name" value="RECA_2"/>
    <property type="match status" value="1"/>
</dbReference>
<evidence type="ECO:0000256" key="2">
    <source>
        <dbReference type="ARBA" id="ARBA00022741"/>
    </source>
</evidence>
<keyword evidence="4" id="KW-0067">ATP-binding</keyword>
<dbReference type="InterPro" id="IPR013632">
    <property type="entry name" value="Rad51_C"/>
</dbReference>
<dbReference type="OrthoDB" id="10063861at2759"/>
<dbReference type="GO" id="GO:0000707">
    <property type="term" value="P:meiotic DNA recombinase assembly"/>
    <property type="evidence" value="ECO:0007669"/>
    <property type="project" value="TreeGrafter"/>
</dbReference>
<dbReference type="InterPro" id="IPR020588">
    <property type="entry name" value="RecA_ATP-bd"/>
</dbReference>
<dbReference type="Gene3D" id="3.40.50.300">
    <property type="entry name" value="P-loop containing nucleotide triphosphate hydrolases"/>
    <property type="match status" value="1"/>
</dbReference>
<dbReference type="InterPro" id="IPR052093">
    <property type="entry name" value="HR_Repair_Mediator"/>
</dbReference>
<name>A0A0B2VI04_TOXCA</name>
<evidence type="ECO:0000256" key="1">
    <source>
        <dbReference type="ARBA" id="ARBA00004123"/>
    </source>
</evidence>
<feature type="domain" description="RecA family profile 1" evidence="8">
    <location>
        <begin position="27"/>
        <end position="166"/>
    </location>
</feature>
<evidence type="ECO:0000256" key="7">
    <source>
        <dbReference type="ARBA" id="ARBA00040674"/>
    </source>
</evidence>
<dbReference type="InterPro" id="IPR027417">
    <property type="entry name" value="P-loop_NTPase"/>
</dbReference>
<dbReference type="InterPro" id="IPR007150">
    <property type="entry name" value="HUS1/Mec3"/>
</dbReference>
<gene>
    <name evidence="9" type="primary">HUS1</name>
    <name evidence="9" type="ORF">Tcan_10117</name>
</gene>
<keyword evidence="10" id="KW-1185">Reference proteome</keyword>
<keyword evidence="2" id="KW-0547">Nucleotide-binding</keyword>
<dbReference type="PANTHER" id="PTHR46239:SF1">
    <property type="entry name" value="DNA REPAIR PROTEIN RAD51 HOMOLOG 3"/>
    <property type="match status" value="1"/>
</dbReference>
<accession>A0A0B2VI04</accession>
<dbReference type="Proteomes" id="UP000031036">
    <property type="component" value="Unassembled WGS sequence"/>
</dbReference>
<proteinExistence type="predicted"/>
<dbReference type="SMART" id="SM00382">
    <property type="entry name" value="AAA"/>
    <property type="match status" value="1"/>
</dbReference>
<evidence type="ECO:0000313" key="9">
    <source>
        <dbReference type="EMBL" id="KHN83136.1"/>
    </source>
</evidence>
<dbReference type="Pfam" id="PF08423">
    <property type="entry name" value="Rad51"/>
    <property type="match status" value="1"/>
</dbReference>
<keyword evidence="3" id="KW-0227">DNA damage</keyword>
<dbReference type="GO" id="GO:0000400">
    <property type="term" value="F:four-way junction DNA binding"/>
    <property type="evidence" value="ECO:0007669"/>
    <property type="project" value="TreeGrafter"/>
</dbReference>
<evidence type="ECO:0000256" key="3">
    <source>
        <dbReference type="ARBA" id="ARBA00022763"/>
    </source>
</evidence>
<dbReference type="PANTHER" id="PTHR46239">
    <property type="entry name" value="DNA REPAIR PROTEIN RAD51 HOMOLOG 3 RAD51C"/>
    <property type="match status" value="1"/>
</dbReference>
<dbReference type="InterPro" id="IPR003593">
    <property type="entry name" value="AAA+_ATPase"/>
</dbReference>
<evidence type="ECO:0000256" key="6">
    <source>
        <dbReference type="ARBA" id="ARBA00023242"/>
    </source>
</evidence>
<evidence type="ECO:0000256" key="4">
    <source>
        <dbReference type="ARBA" id="ARBA00022840"/>
    </source>
</evidence>
<sequence>MEDSAVDAACSSFEFITADKLLEEESEEELLSTGLAKLDTLLYGGLTPGALVEIVGPSGTGKSQLCMQLAVNVQKQKGKNECVYIDTEGGFSTKRICDIVQKRLPFEDSAACLQRIHHSRCHDVVQLTSALHRLEALILQNPKVGLIILDSVAMPLRGEGDHMRHTIIDFSRLLSRVAVLHRCVREFFSVFTMAGVSEEFNEIYMELDKDYFYRSINPKEQATKLRLTKIGDTPHIKVEQRTCSVVHQMPIDLIPTRHWKHYAVPAIEGAKAAIYLPPLSTIRSLISSLKNIGVKFLTIRGNQRGELHLSGDVDVAQIGVYFSDLACGTLTVPGDDGDGNANRFYEIRVDIRSVHSLLRSILPNFTISRILLRIVPEKMAIFSIDQEDALLLYVVGAVVT</sequence>
<dbReference type="EMBL" id="JPKZ01001216">
    <property type="protein sequence ID" value="KHN83136.1"/>
    <property type="molecule type" value="Genomic_DNA"/>
</dbReference>
<dbReference type="OMA" id="CMQLAVN"/>
<dbReference type="GO" id="GO:0007131">
    <property type="term" value="P:reciprocal meiotic recombination"/>
    <property type="evidence" value="ECO:0007669"/>
    <property type="project" value="TreeGrafter"/>
</dbReference>
<keyword evidence="5" id="KW-0234">DNA repair</keyword>
<dbReference type="GO" id="GO:0005657">
    <property type="term" value="C:replication fork"/>
    <property type="evidence" value="ECO:0007669"/>
    <property type="project" value="TreeGrafter"/>
</dbReference>
<dbReference type="GO" id="GO:0008821">
    <property type="term" value="F:crossover junction DNA endonuclease activity"/>
    <property type="evidence" value="ECO:0007669"/>
    <property type="project" value="TreeGrafter"/>
</dbReference>
<dbReference type="GO" id="GO:0000077">
    <property type="term" value="P:DNA damage checkpoint signaling"/>
    <property type="evidence" value="ECO:0007669"/>
    <property type="project" value="InterPro"/>
</dbReference>
<dbReference type="GO" id="GO:0005524">
    <property type="term" value="F:ATP binding"/>
    <property type="evidence" value="ECO:0007669"/>
    <property type="project" value="UniProtKB-KW"/>
</dbReference>
<dbReference type="SUPFAM" id="SSF52540">
    <property type="entry name" value="P-loop containing nucleoside triphosphate hydrolases"/>
    <property type="match status" value="1"/>
</dbReference>